<dbReference type="SUPFAM" id="SSF52540">
    <property type="entry name" value="P-loop containing nucleoside triphosphate hydrolases"/>
    <property type="match status" value="1"/>
</dbReference>
<reference evidence="8" key="1">
    <citation type="journal article" date="2019" name="Int. J. Syst. Evol. Microbiol.">
        <title>The Global Catalogue of Microorganisms (GCM) 10K type strain sequencing project: providing services to taxonomists for standard genome sequencing and annotation.</title>
        <authorList>
            <consortium name="The Broad Institute Genomics Platform"/>
            <consortium name="The Broad Institute Genome Sequencing Center for Infectious Disease"/>
            <person name="Wu L."/>
            <person name="Ma J."/>
        </authorList>
    </citation>
    <scope>NUCLEOTIDE SEQUENCE [LARGE SCALE GENOMIC DNA]</scope>
    <source>
        <strain evidence="8">JCM 3272</strain>
    </source>
</reference>
<dbReference type="Pfam" id="PF13424">
    <property type="entry name" value="TPR_12"/>
    <property type="match status" value="2"/>
</dbReference>
<gene>
    <name evidence="7" type="ORF">GCM10010170_101920</name>
</gene>
<name>A0ABP5UZC5_9ACTN</name>
<dbReference type="SMART" id="SM01043">
    <property type="entry name" value="BTAD"/>
    <property type="match status" value="1"/>
</dbReference>
<sequence length="934" mass="98906">MLRVSLLGPLEVTGAGGAPVELPGGKPRLLLAVLACHANRPVSAEMLAESLWGPAPPRRAGTNLRVYVHHLRKALGGDRIGRRPEGYVLFLEPGELDAERFRALVAQARAAVGDERPGRAAEALSEALALWRGPALAGLDSAWLEAAGLAADAAGLEEQRLQALELRFEVELGLGRPGGVIAELRALTTHYPLRETFRGLLMRALIGDGRGAEALAVFESTRRVLADELGLDPSRSLRDLHLAVLRSQAQEGTADEAPRPAAVVPRQLPARAAGFAGRDESLARLDALVADAEGGAVPIATISGAGGVGKTTLAVHWAHAVAERFPDGQLYLNLHGFDPVRPPAEPAAALGVLLTALGVAPREVPVDPAERENLYRSLVAGRRVLVVLDNAHDAAQVRPLLPGGAGCMVLVTSRDLLTGLVAAGARPLVLDPLDTAEAYDLLERRLGAVRMAAEPAAVAALIARCGGLPLALSVVAARAAVVSDPSLAALADELGRPHRALDGFSGDDEATDPRSVFSWSYRILEPPAARLFRLLSAHPGPEFTAGAAAGLAGVHLEAARVALRQLRVASLLTEASPGRYGFHDLIRAYAVELAEATEPAAERAAALSRLLDHLVHTAYPAALLIDPNQTPTPIDPPAEGVAAEPVEDRRQALAWFDAERAVLLAAVERARPDFPAQAWQLACSCVVYLERTGRWSDKLAVLSVALETARRTGARAIEARTLRSLGRTLGRLHRHDEAAARLREAIELYRDLGDGAGLAHATATLGELLEHAGRPEEAMALNREACELYRAAGHVVGEARSLGGIASLLSVSGRYREAIDTGREALPLFERVGDRVGIAGVQDTIGLALHHLGAHDDAVQRFGLALEAMAGTGEQFYVALVLRHMGDAFRAAQDVPAARERYRQALAIYARLGAREAAGVRERLAALDHSPSAR</sequence>
<dbReference type="RefSeq" id="WP_344619980.1">
    <property type="nucleotide sequence ID" value="NZ_BAAARV010000120.1"/>
</dbReference>
<keyword evidence="4" id="KW-0804">Transcription</keyword>
<feature type="DNA-binding region" description="OmpR/PhoB-type" evidence="5">
    <location>
        <begin position="1"/>
        <end position="91"/>
    </location>
</feature>
<dbReference type="InterPro" id="IPR019734">
    <property type="entry name" value="TPR_rpt"/>
</dbReference>
<dbReference type="Pfam" id="PF00486">
    <property type="entry name" value="Trans_reg_C"/>
    <property type="match status" value="1"/>
</dbReference>
<dbReference type="InterPro" id="IPR011990">
    <property type="entry name" value="TPR-like_helical_dom_sf"/>
</dbReference>
<dbReference type="InterPro" id="IPR051677">
    <property type="entry name" value="AfsR-DnrI-RedD_regulator"/>
</dbReference>
<evidence type="ECO:0000256" key="4">
    <source>
        <dbReference type="ARBA" id="ARBA00023163"/>
    </source>
</evidence>
<evidence type="ECO:0000256" key="1">
    <source>
        <dbReference type="ARBA" id="ARBA00005820"/>
    </source>
</evidence>
<dbReference type="Pfam" id="PF03704">
    <property type="entry name" value="BTAD"/>
    <property type="match status" value="1"/>
</dbReference>
<dbReference type="PRINTS" id="PR00364">
    <property type="entry name" value="DISEASERSIST"/>
</dbReference>
<evidence type="ECO:0000313" key="7">
    <source>
        <dbReference type="EMBL" id="GAA2389956.1"/>
    </source>
</evidence>
<dbReference type="SMART" id="SM00028">
    <property type="entry name" value="TPR"/>
    <property type="match status" value="6"/>
</dbReference>
<dbReference type="Proteomes" id="UP001501444">
    <property type="component" value="Unassembled WGS sequence"/>
</dbReference>
<dbReference type="Gene3D" id="1.10.10.10">
    <property type="entry name" value="Winged helix-like DNA-binding domain superfamily/Winged helix DNA-binding domain"/>
    <property type="match status" value="1"/>
</dbReference>
<keyword evidence="2" id="KW-0805">Transcription regulation</keyword>
<dbReference type="InterPro" id="IPR036388">
    <property type="entry name" value="WH-like_DNA-bd_sf"/>
</dbReference>
<evidence type="ECO:0000313" key="8">
    <source>
        <dbReference type="Proteomes" id="UP001501444"/>
    </source>
</evidence>
<evidence type="ECO:0000256" key="5">
    <source>
        <dbReference type="PROSITE-ProRule" id="PRU01091"/>
    </source>
</evidence>
<accession>A0ABP5UZC5</accession>
<dbReference type="PANTHER" id="PTHR35807:SF1">
    <property type="entry name" value="TRANSCRIPTIONAL REGULATOR REDD"/>
    <property type="match status" value="1"/>
</dbReference>
<dbReference type="InterPro" id="IPR001867">
    <property type="entry name" value="OmpR/PhoB-type_DNA-bd"/>
</dbReference>
<keyword evidence="3 5" id="KW-0238">DNA-binding</keyword>
<dbReference type="Gene3D" id="1.25.40.10">
    <property type="entry name" value="Tetratricopeptide repeat domain"/>
    <property type="match status" value="2"/>
</dbReference>
<dbReference type="InterPro" id="IPR016032">
    <property type="entry name" value="Sig_transdc_resp-reg_C-effctor"/>
</dbReference>
<dbReference type="SMART" id="SM00862">
    <property type="entry name" value="Trans_reg_C"/>
    <property type="match status" value="1"/>
</dbReference>
<dbReference type="PROSITE" id="PS51755">
    <property type="entry name" value="OMPR_PHOB"/>
    <property type="match status" value="1"/>
</dbReference>
<keyword evidence="8" id="KW-1185">Reference proteome</keyword>
<dbReference type="Gene3D" id="3.40.50.300">
    <property type="entry name" value="P-loop containing nucleotide triphosphate hydrolases"/>
    <property type="match status" value="1"/>
</dbReference>
<organism evidence="7 8">
    <name type="scientific">Dactylosporangium salmoneum</name>
    <dbReference type="NCBI Taxonomy" id="53361"/>
    <lineage>
        <taxon>Bacteria</taxon>
        <taxon>Bacillati</taxon>
        <taxon>Actinomycetota</taxon>
        <taxon>Actinomycetes</taxon>
        <taxon>Micromonosporales</taxon>
        <taxon>Micromonosporaceae</taxon>
        <taxon>Dactylosporangium</taxon>
    </lineage>
</organism>
<dbReference type="CDD" id="cd15831">
    <property type="entry name" value="BTAD"/>
    <property type="match status" value="1"/>
</dbReference>
<dbReference type="SUPFAM" id="SSF46894">
    <property type="entry name" value="C-terminal effector domain of the bipartite response regulators"/>
    <property type="match status" value="1"/>
</dbReference>
<dbReference type="PANTHER" id="PTHR35807">
    <property type="entry name" value="TRANSCRIPTIONAL REGULATOR REDD-RELATED"/>
    <property type="match status" value="1"/>
</dbReference>
<evidence type="ECO:0000256" key="3">
    <source>
        <dbReference type="ARBA" id="ARBA00023125"/>
    </source>
</evidence>
<feature type="domain" description="OmpR/PhoB-type" evidence="6">
    <location>
        <begin position="1"/>
        <end position="91"/>
    </location>
</feature>
<protein>
    <submittedName>
        <fullName evidence="7">BTAD domain-containing putative transcriptional regulator</fullName>
    </submittedName>
</protein>
<dbReference type="SUPFAM" id="SSF48452">
    <property type="entry name" value="TPR-like"/>
    <property type="match status" value="2"/>
</dbReference>
<dbReference type="EMBL" id="BAAARV010000120">
    <property type="protein sequence ID" value="GAA2389956.1"/>
    <property type="molecule type" value="Genomic_DNA"/>
</dbReference>
<proteinExistence type="inferred from homology"/>
<comment type="similarity">
    <text evidence="1">Belongs to the AfsR/DnrI/RedD regulatory family.</text>
</comment>
<evidence type="ECO:0000259" key="6">
    <source>
        <dbReference type="PROSITE" id="PS51755"/>
    </source>
</evidence>
<evidence type="ECO:0000256" key="2">
    <source>
        <dbReference type="ARBA" id="ARBA00023015"/>
    </source>
</evidence>
<dbReference type="InterPro" id="IPR005158">
    <property type="entry name" value="BTAD"/>
</dbReference>
<comment type="caution">
    <text evidence="7">The sequence shown here is derived from an EMBL/GenBank/DDBJ whole genome shotgun (WGS) entry which is preliminary data.</text>
</comment>
<dbReference type="InterPro" id="IPR027417">
    <property type="entry name" value="P-loop_NTPase"/>
</dbReference>